<dbReference type="Proteomes" id="UP000593580">
    <property type="component" value="Chromosome"/>
</dbReference>
<proteinExistence type="predicted"/>
<dbReference type="AlphaFoldDB" id="A0A7M1BAE3"/>
<dbReference type="InterPro" id="IPR000160">
    <property type="entry name" value="GGDEF_dom"/>
</dbReference>
<dbReference type="PROSITE" id="PS50887">
    <property type="entry name" value="GGDEF"/>
    <property type="match status" value="1"/>
</dbReference>
<dbReference type="NCBIfam" id="TIGR00254">
    <property type="entry name" value="GGDEF"/>
    <property type="match status" value="1"/>
</dbReference>
<dbReference type="EMBL" id="CP041406">
    <property type="protein sequence ID" value="QOP46625.1"/>
    <property type="molecule type" value="Genomic_DNA"/>
</dbReference>
<evidence type="ECO:0000256" key="2">
    <source>
        <dbReference type="ARBA" id="ARBA00034247"/>
    </source>
</evidence>
<evidence type="ECO:0000256" key="1">
    <source>
        <dbReference type="ARBA" id="ARBA00012528"/>
    </source>
</evidence>
<dbReference type="RefSeq" id="WP_193110884.1">
    <property type="nucleotide sequence ID" value="NZ_CP041406.1"/>
</dbReference>
<dbReference type="InterPro" id="IPR043128">
    <property type="entry name" value="Rev_trsase/Diguanyl_cyclase"/>
</dbReference>
<dbReference type="PANTHER" id="PTHR45138">
    <property type="entry name" value="REGULATORY COMPONENTS OF SENSORY TRANSDUCTION SYSTEM"/>
    <property type="match status" value="1"/>
</dbReference>
<dbReference type="EC" id="2.7.7.65" evidence="1"/>
<evidence type="ECO:0000259" key="3">
    <source>
        <dbReference type="PROSITE" id="PS50887"/>
    </source>
</evidence>
<sequence>MAGTLKRKKSRRNIDETSSEVDMPVISALDMDNPSSDIEIYAKEVLNALIADNLPPTPNNFSLYFDRLLEDKSENLRKQIHSILELEENNDDENTIALEQSLKQGFSSIKGILGVTANLYKNMSLMTKILEKRKEELADKPEAKEALAIISTLENDVTKLNSILKTQSTQMRSIYDDTAKIVKNVENETIFDNQFGVYNKRYLLTKIEQEMGLIKEFHHKSSLIMIELSRELKKSVKNDKAVLLMIRTIARLLLKTSRRSDIVAHYGNGVFSMLLKHTDIESAKKASERLCELVSNSNFFLADREIQLKISIGVTDIDPEFSVEEIVVSALDGIEKAYELKNTDYAVSLRK</sequence>
<dbReference type="SMART" id="SM00267">
    <property type="entry name" value="GGDEF"/>
    <property type="match status" value="1"/>
</dbReference>
<dbReference type="InterPro" id="IPR050469">
    <property type="entry name" value="Diguanylate_Cyclase"/>
</dbReference>
<accession>A0A7M1BAE3</accession>
<name>A0A7M1BAE3_9BACT</name>
<dbReference type="SUPFAM" id="SSF55073">
    <property type="entry name" value="Nucleotide cyclase"/>
    <property type="match status" value="1"/>
</dbReference>
<dbReference type="CDD" id="cd01949">
    <property type="entry name" value="GGDEF"/>
    <property type="match status" value="1"/>
</dbReference>
<dbReference type="GO" id="GO:0052621">
    <property type="term" value="F:diguanylate cyclase activity"/>
    <property type="evidence" value="ECO:0007669"/>
    <property type="project" value="UniProtKB-EC"/>
</dbReference>
<protein>
    <recommendedName>
        <fullName evidence="1">diguanylate cyclase</fullName>
        <ecNumber evidence="1">2.7.7.65</ecNumber>
    </recommendedName>
</protein>
<evidence type="ECO:0000313" key="4">
    <source>
        <dbReference type="EMBL" id="QOP46625.1"/>
    </source>
</evidence>
<dbReference type="Pfam" id="PF00990">
    <property type="entry name" value="GGDEF"/>
    <property type="match status" value="1"/>
</dbReference>
<evidence type="ECO:0000313" key="5">
    <source>
        <dbReference type="Proteomes" id="UP000593580"/>
    </source>
</evidence>
<comment type="catalytic activity">
    <reaction evidence="2">
        <text>2 GTP = 3',3'-c-di-GMP + 2 diphosphate</text>
        <dbReference type="Rhea" id="RHEA:24898"/>
        <dbReference type="ChEBI" id="CHEBI:33019"/>
        <dbReference type="ChEBI" id="CHEBI:37565"/>
        <dbReference type="ChEBI" id="CHEBI:58805"/>
        <dbReference type="EC" id="2.7.7.65"/>
    </reaction>
</comment>
<feature type="domain" description="GGDEF" evidence="3">
    <location>
        <begin position="219"/>
        <end position="350"/>
    </location>
</feature>
<dbReference type="PANTHER" id="PTHR45138:SF9">
    <property type="entry name" value="DIGUANYLATE CYCLASE DGCM-RELATED"/>
    <property type="match status" value="1"/>
</dbReference>
<gene>
    <name evidence="4" type="ORF">FM071_10105</name>
</gene>
<organism evidence="4 5">
    <name type="scientific">Sulfurimonas paralvinellae</name>
    <dbReference type="NCBI Taxonomy" id="317658"/>
    <lineage>
        <taxon>Bacteria</taxon>
        <taxon>Pseudomonadati</taxon>
        <taxon>Campylobacterota</taxon>
        <taxon>Epsilonproteobacteria</taxon>
        <taxon>Campylobacterales</taxon>
        <taxon>Sulfurimonadaceae</taxon>
        <taxon>Sulfurimonas</taxon>
    </lineage>
</organism>
<keyword evidence="5" id="KW-1185">Reference proteome</keyword>
<reference evidence="4 5" key="1">
    <citation type="submission" date="2019-07" db="EMBL/GenBank/DDBJ databases">
        <title>Sulfurimonas paralvinellae sp. nov., a novel mesophilic, hydrogen- and sulfur-oxidizing chemolithoautotroph within the Epsilonproteo- bacteria isolated from a deep-sea hydrothermal vent polychaete nest, reclassification of Thiomicrospira denitrificans as Sulfurimonas denitrificans comb. nov. and emended description of the genus Sulfurimonas.</title>
        <authorList>
            <person name="Wang S."/>
            <person name="Jiang L."/>
            <person name="Shao Z."/>
        </authorList>
    </citation>
    <scope>NUCLEOTIDE SEQUENCE [LARGE SCALE GENOMIC DNA]</scope>
    <source>
        <strain evidence="4 5">GO25</strain>
    </source>
</reference>
<dbReference type="InterPro" id="IPR029787">
    <property type="entry name" value="Nucleotide_cyclase"/>
</dbReference>
<dbReference type="KEGG" id="spal:FM071_10105"/>
<dbReference type="Gene3D" id="3.30.70.270">
    <property type="match status" value="1"/>
</dbReference>